<proteinExistence type="predicted"/>
<dbReference type="AlphaFoldDB" id="A0A8J3KX00"/>
<name>A0A8J3KX00_9ACTN</name>
<sequence>MGGSIAEQEFDTYAEAQAAYGRHLLGLHRRDGAGCCRDCGRPHPCGERTRAGLLIAHFEDWTS</sequence>
<keyword evidence="2" id="KW-1185">Reference proteome</keyword>
<accession>A0A8J3KX00</accession>
<dbReference type="Proteomes" id="UP000630887">
    <property type="component" value="Unassembled WGS sequence"/>
</dbReference>
<reference evidence="1 2" key="1">
    <citation type="submission" date="2021-01" db="EMBL/GenBank/DDBJ databases">
        <title>Whole genome shotgun sequence of Catellatospora coxensis NBRC 107359.</title>
        <authorList>
            <person name="Komaki H."/>
            <person name="Tamura T."/>
        </authorList>
    </citation>
    <scope>NUCLEOTIDE SEQUENCE [LARGE SCALE GENOMIC DNA]</scope>
    <source>
        <strain evidence="1 2">NBRC 107359</strain>
    </source>
</reference>
<evidence type="ECO:0000313" key="1">
    <source>
        <dbReference type="EMBL" id="GIG03490.1"/>
    </source>
</evidence>
<protein>
    <submittedName>
        <fullName evidence="1">Uncharacterized protein</fullName>
    </submittedName>
</protein>
<comment type="caution">
    <text evidence="1">The sequence shown here is derived from an EMBL/GenBank/DDBJ whole genome shotgun (WGS) entry which is preliminary data.</text>
</comment>
<dbReference type="EMBL" id="BONI01000001">
    <property type="protein sequence ID" value="GIG03490.1"/>
    <property type="molecule type" value="Genomic_DNA"/>
</dbReference>
<evidence type="ECO:0000313" key="2">
    <source>
        <dbReference type="Proteomes" id="UP000630887"/>
    </source>
</evidence>
<gene>
    <name evidence="1" type="ORF">Cco03nite_01900</name>
</gene>
<organism evidence="1 2">
    <name type="scientific">Catellatospora coxensis</name>
    <dbReference type="NCBI Taxonomy" id="310354"/>
    <lineage>
        <taxon>Bacteria</taxon>
        <taxon>Bacillati</taxon>
        <taxon>Actinomycetota</taxon>
        <taxon>Actinomycetes</taxon>
        <taxon>Micromonosporales</taxon>
        <taxon>Micromonosporaceae</taxon>
        <taxon>Catellatospora</taxon>
    </lineage>
</organism>